<dbReference type="SUPFAM" id="SSF55154">
    <property type="entry name" value="CYTH-like phosphatases"/>
    <property type="match status" value="1"/>
</dbReference>
<dbReference type="OrthoDB" id="272147at2759"/>
<comment type="catalytic activity">
    <reaction evidence="7">
        <text>a 5'-end triphospho-ribonucleoside in mRNA + H2O = a 5'-end diphospho-ribonucleoside in mRNA + phosphate + H(+)</text>
        <dbReference type="Rhea" id="RHEA:67004"/>
        <dbReference type="Rhea" id="RHEA-COMP:17164"/>
        <dbReference type="Rhea" id="RHEA-COMP:17165"/>
        <dbReference type="ChEBI" id="CHEBI:15377"/>
        <dbReference type="ChEBI" id="CHEBI:15378"/>
        <dbReference type="ChEBI" id="CHEBI:43474"/>
        <dbReference type="ChEBI" id="CHEBI:167616"/>
        <dbReference type="ChEBI" id="CHEBI:167618"/>
        <dbReference type="EC" id="3.6.1.74"/>
    </reaction>
    <physiologicalReaction direction="left-to-right" evidence="7">
        <dbReference type="Rhea" id="RHEA:67005"/>
    </physiologicalReaction>
</comment>
<dbReference type="EMBL" id="CAACVR010000001">
    <property type="protein sequence ID" value="VEU19784.1"/>
    <property type="molecule type" value="Genomic_DNA"/>
</dbReference>
<keyword evidence="6 8" id="KW-0539">Nucleus</keyword>
<comment type="cofactor">
    <cofactor evidence="1 8">
        <name>Mg(2+)</name>
        <dbReference type="ChEBI" id="CHEBI:18420"/>
    </cofactor>
</comment>
<dbReference type="PANTHER" id="PTHR28118:SF1">
    <property type="entry name" value="POLYNUCLEOTIDE 5'-TRIPHOSPHATASE CTL1-RELATED"/>
    <property type="match status" value="1"/>
</dbReference>
<dbReference type="Pfam" id="PF02940">
    <property type="entry name" value="mRNA_triPase"/>
    <property type="match status" value="1"/>
</dbReference>
<dbReference type="FunCoup" id="A0A448YFS6">
    <property type="interactions" value="74"/>
</dbReference>
<feature type="compositionally biased region" description="Polar residues" evidence="9">
    <location>
        <begin position="57"/>
        <end position="78"/>
    </location>
</feature>
<dbReference type="GO" id="GO:0004651">
    <property type="term" value="F:polynucleotide 5'-phosphatase activity"/>
    <property type="evidence" value="ECO:0007669"/>
    <property type="project" value="UniProtKB-UniRule"/>
</dbReference>
<dbReference type="AlphaFoldDB" id="A0A448YFS6"/>
<accession>A0A448YFS6</accession>
<dbReference type="GO" id="GO:0031533">
    <property type="term" value="C:mRNA capping enzyme complex"/>
    <property type="evidence" value="ECO:0007669"/>
    <property type="project" value="UniProtKB-UniRule"/>
</dbReference>
<name>A0A448YFS6_BRENA</name>
<dbReference type="GO" id="GO:0140818">
    <property type="term" value="F:mRNA 5'-triphosphate monophosphatase activity"/>
    <property type="evidence" value="ECO:0007669"/>
    <property type="project" value="UniProtKB-EC"/>
</dbReference>
<keyword evidence="5 8" id="KW-0378">Hydrolase</keyword>
<dbReference type="InterPro" id="IPR040343">
    <property type="entry name" value="Cet1/Ctl1"/>
</dbReference>
<evidence type="ECO:0000256" key="9">
    <source>
        <dbReference type="SAM" id="MobiDB-lite"/>
    </source>
</evidence>
<evidence type="ECO:0000256" key="3">
    <source>
        <dbReference type="ARBA" id="ARBA00006345"/>
    </source>
</evidence>
<evidence type="ECO:0000256" key="4">
    <source>
        <dbReference type="ARBA" id="ARBA00022664"/>
    </source>
</evidence>
<keyword evidence="4 8" id="KW-0507">mRNA processing</keyword>
<gene>
    <name evidence="11" type="ORF">BRENAR_LOCUS520</name>
</gene>
<feature type="compositionally biased region" description="Low complexity" evidence="9">
    <location>
        <begin position="31"/>
        <end position="56"/>
    </location>
</feature>
<keyword evidence="12" id="KW-1185">Reference proteome</keyword>
<feature type="region of interest" description="Disordered" evidence="9">
    <location>
        <begin position="1"/>
        <end position="78"/>
    </location>
</feature>
<evidence type="ECO:0000256" key="8">
    <source>
        <dbReference type="RuleBase" id="RU367053"/>
    </source>
</evidence>
<evidence type="ECO:0000256" key="7">
    <source>
        <dbReference type="ARBA" id="ARBA00047740"/>
    </source>
</evidence>
<dbReference type="Gene3D" id="3.20.100.10">
    <property type="entry name" value="mRNA triphosphatase Cet1-like"/>
    <property type="match status" value="1"/>
</dbReference>
<dbReference type="PANTHER" id="PTHR28118">
    <property type="entry name" value="POLYNUCLEOTIDE 5'-TRIPHOSPHATASE-RELATED"/>
    <property type="match status" value="1"/>
</dbReference>
<protein>
    <recommendedName>
        <fullName evidence="8">mRNA-capping enzyme subunit beta</fullName>
        <ecNumber evidence="8">3.6.1.74</ecNumber>
    </recommendedName>
    <alternativeName>
        <fullName evidence="8">mRNA 5'-phosphatase</fullName>
    </alternativeName>
    <alternativeName>
        <fullName evidence="8">mRNA 5'-triphosphate monophosphatase</fullName>
    </alternativeName>
</protein>
<feature type="compositionally biased region" description="Low complexity" evidence="9">
    <location>
        <begin position="164"/>
        <end position="180"/>
    </location>
</feature>
<evidence type="ECO:0000313" key="12">
    <source>
        <dbReference type="Proteomes" id="UP000290900"/>
    </source>
</evidence>
<dbReference type="InterPro" id="IPR004206">
    <property type="entry name" value="mRNA_triPase_Cet1"/>
</dbReference>
<comment type="similarity">
    <text evidence="3 8">Belongs to the fungal TPase family.</text>
</comment>
<evidence type="ECO:0000256" key="2">
    <source>
        <dbReference type="ARBA" id="ARBA00004123"/>
    </source>
</evidence>
<feature type="compositionally biased region" description="Polar residues" evidence="9">
    <location>
        <begin position="18"/>
        <end position="30"/>
    </location>
</feature>
<reference evidence="11 12" key="1">
    <citation type="submission" date="2018-12" db="EMBL/GenBank/DDBJ databases">
        <authorList>
            <person name="Tiukova I."/>
            <person name="Dainat J."/>
        </authorList>
    </citation>
    <scope>NUCLEOTIDE SEQUENCE [LARGE SCALE GENOMIC DNA]</scope>
</reference>
<feature type="compositionally biased region" description="Basic and acidic residues" evidence="9">
    <location>
        <begin position="247"/>
        <end position="268"/>
    </location>
</feature>
<evidence type="ECO:0000256" key="1">
    <source>
        <dbReference type="ARBA" id="ARBA00001946"/>
    </source>
</evidence>
<organism evidence="11 12">
    <name type="scientific">Brettanomyces naardenensis</name>
    <name type="common">Yeast</name>
    <dbReference type="NCBI Taxonomy" id="13370"/>
    <lineage>
        <taxon>Eukaryota</taxon>
        <taxon>Fungi</taxon>
        <taxon>Dikarya</taxon>
        <taxon>Ascomycota</taxon>
        <taxon>Saccharomycotina</taxon>
        <taxon>Pichiomycetes</taxon>
        <taxon>Pichiales</taxon>
        <taxon>Pichiaceae</taxon>
        <taxon>Brettanomyces</taxon>
    </lineage>
</organism>
<proteinExistence type="inferred from homology"/>
<dbReference type="EC" id="3.6.1.74" evidence="8"/>
<evidence type="ECO:0000259" key="10">
    <source>
        <dbReference type="Pfam" id="PF02940"/>
    </source>
</evidence>
<dbReference type="InterPro" id="IPR037009">
    <property type="entry name" value="mRNA_triPase_Cet1_sf"/>
</dbReference>
<comment type="function">
    <text evidence="8">First step of mRNA capping. Converts the 5'-triphosphate end of a nascent mRNA chain into a diphosphate end.</text>
</comment>
<dbReference type="InterPro" id="IPR033469">
    <property type="entry name" value="CYTH-like_dom_sf"/>
</dbReference>
<feature type="region of interest" description="Disordered" evidence="9">
    <location>
        <begin position="164"/>
        <end position="268"/>
    </location>
</feature>
<feature type="domain" description="mRNA triphosphatase Cet1-like" evidence="10">
    <location>
        <begin position="342"/>
        <end position="565"/>
    </location>
</feature>
<dbReference type="Proteomes" id="UP000290900">
    <property type="component" value="Unassembled WGS sequence"/>
</dbReference>
<evidence type="ECO:0000256" key="6">
    <source>
        <dbReference type="ARBA" id="ARBA00023242"/>
    </source>
</evidence>
<comment type="subcellular location">
    <subcellularLocation>
        <location evidence="2 8">Nucleus</location>
    </subcellularLocation>
</comment>
<evidence type="ECO:0000313" key="11">
    <source>
        <dbReference type="EMBL" id="VEU19784.1"/>
    </source>
</evidence>
<dbReference type="STRING" id="13370.A0A448YFS6"/>
<dbReference type="InParanoid" id="A0A448YFS6"/>
<keyword evidence="8" id="KW-0506">mRNA capping</keyword>
<feature type="compositionally biased region" description="Polar residues" evidence="9">
    <location>
        <begin position="215"/>
        <end position="226"/>
    </location>
</feature>
<sequence length="606" mass="68498">MDLRNLITRNDEDEAAKSSPTIHSNGIVQTSPQVSPASQSPQIPQAPHAPQMHPSPVWQQVPSRTSFSSIPPQASYQQQLQIPTSIPINKVQPRLSIHNLMNDERPSLPTTAVGARANLSQLPAEDGNGKISLAPIRSSASSSPTSSIIYQQVRTPIIEPSRPVLSSLVTSSKTSSPKTPGNEIRRRSSITNITNEEDVDMDGHKTPNVARRHSSTATLTPASSEMNELKKESPTERQSPTILAESSGKREEPSEQTVEHKPDLEKTKSSTIEEEIHNLEVMKEIESTEEKNQKPRRYVEKPTWAKDYIPKLLRAGHHGNKVSIANPTKLSVASITGSIPRNNFNKLVTEWIWANIQGIKQDFVDVPNVETCIELELKVGSIWDKIKDRRIQLPVNTECIVSSDFIHQNCFFRSGISPKNFGDINGYLQKLAQDAQNRKKKDKFIIETSHNVDLIASEKKRNDKLVTERVTLDVKTKRRVASIEKQRVSDLFIYLPNTLFDLRLSMSLELPHEMNDPAFENFRRRVNMERDKDRTSYIHPATATRIDITKIKENQVTKYELEMELNTPELLRSMSMVSDDPLYYVDLVQAFLDNGRIITRQLSVQY</sequence>
<dbReference type="GO" id="GO:0006370">
    <property type="term" value="P:7-methylguanosine mRNA capping"/>
    <property type="evidence" value="ECO:0007669"/>
    <property type="project" value="UniProtKB-UniRule"/>
</dbReference>
<evidence type="ECO:0000256" key="5">
    <source>
        <dbReference type="ARBA" id="ARBA00022801"/>
    </source>
</evidence>
<comment type="subunit">
    <text evidence="8">Heterodimer. The mRNA-capping enzyme is composed of two separate chains alpha and beta, respectively a mRNA guanylyltransferase and an mRNA 5'-triphosphate monophosphatase.</text>
</comment>
<dbReference type="CDD" id="cd07470">
    <property type="entry name" value="CYTH-like_mRNA_RTPase"/>
    <property type="match status" value="1"/>
</dbReference>